<evidence type="ECO:0000256" key="11">
    <source>
        <dbReference type="ARBA" id="ARBA00023098"/>
    </source>
</evidence>
<keyword evidence="4" id="KW-0444">Lipid biosynthesis</keyword>
<dbReference type="PANTHER" id="PTHR34299:SF1">
    <property type="entry name" value="DIACYLGLYCEROL KINASE"/>
    <property type="match status" value="1"/>
</dbReference>
<evidence type="ECO:0000256" key="14">
    <source>
        <dbReference type="ARBA" id="ARBA00023264"/>
    </source>
</evidence>
<evidence type="ECO:0000256" key="7">
    <source>
        <dbReference type="ARBA" id="ARBA00022741"/>
    </source>
</evidence>
<dbReference type="Gene3D" id="1.10.287.3610">
    <property type="match status" value="1"/>
</dbReference>
<name>A0A7S8EDB4_9CHLR</name>
<dbReference type="GO" id="GO:0046872">
    <property type="term" value="F:metal ion binding"/>
    <property type="evidence" value="ECO:0007669"/>
    <property type="project" value="UniProtKB-KW"/>
</dbReference>
<dbReference type="KEGG" id="pmet:G4Y79_11025"/>
<evidence type="ECO:0000256" key="16">
    <source>
        <dbReference type="PIRSR" id="PIRSR600829-2"/>
    </source>
</evidence>
<keyword evidence="9 17" id="KW-0067">ATP-binding</keyword>
<sequence length="149" mass="16366">MFRRLMDTLMGTSRIDPNDYAAQISPNRFRSLGYSLAGWIYMLRRQKNTRIMTIASIVVMALSLWLQIDRLELAIIILAITIVWLTEFLNAGIEAAVDLASPDFHPLAQVGKDVASAAVLLGVIASILVGILVLGPHVLERLNIIAAPT</sequence>
<dbReference type="CDD" id="cd14265">
    <property type="entry name" value="UDPK_IM_like"/>
    <property type="match status" value="1"/>
</dbReference>
<evidence type="ECO:0000256" key="5">
    <source>
        <dbReference type="ARBA" id="ARBA00022679"/>
    </source>
</evidence>
<dbReference type="InterPro" id="IPR036945">
    <property type="entry name" value="DAGK_sf"/>
</dbReference>
<feature type="binding site" evidence="16">
    <location>
        <position position="87"/>
    </location>
    <ligand>
        <name>substrate</name>
    </ligand>
</feature>
<keyword evidence="18" id="KW-0479">Metal-binding</keyword>
<evidence type="ECO:0000256" key="15">
    <source>
        <dbReference type="PIRSR" id="PIRSR600829-1"/>
    </source>
</evidence>
<evidence type="ECO:0000256" key="9">
    <source>
        <dbReference type="ARBA" id="ARBA00022840"/>
    </source>
</evidence>
<dbReference type="AlphaFoldDB" id="A0A7S8EDB4"/>
<keyword evidence="18" id="KW-0460">Magnesium</keyword>
<evidence type="ECO:0000313" key="20">
    <source>
        <dbReference type="EMBL" id="QPC84872.1"/>
    </source>
</evidence>
<dbReference type="RefSeq" id="WP_195172935.1">
    <property type="nucleotide sequence ID" value="NZ_CP062983.1"/>
</dbReference>
<evidence type="ECO:0000256" key="10">
    <source>
        <dbReference type="ARBA" id="ARBA00022989"/>
    </source>
</evidence>
<evidence type="ECO:0000313" key="21">
    <source>
        <dbReference type="Proteomes" id="UP000594468"/>
    </source>
</evidence>
<gene>
    <name evidence="20" type="ORF">G4Y79_11025</name>
</gene>
<keyword evidence="10 19" id="KW-1133">Transmembrane helix</keyword>
<dbReference type="GO" id="GO:0016301">
    <property type="term" value="F:kinase activity"/>
    <property type="evidence" value="ECO:0007669"/>
    <property type="project" value="UniProtKB-KW"/>
</dbReference>
<comment type="similarity">
    <text evidence="2">Belongs to the bacterial diacylglycerol kinase family.</text>
</comment>
<keyword evidence="11" id="KW-0443">Lipid metabolism</keyword>
<keyword evidence="14" id="KW-1208">Phospholipid metabolism</keyword>
<keyword evidence="6 19" id="KW-0812">Transmembrane</keyword>
<comment type="subcellular location">
    <subcellularLocation>
        <location evidence="1">Cell membrane</location>
        <topology evidence="1">Multi-pass membrane protein</topology>
    </subcellularLocation>
</comment>
<feature type="transmembrane region" description="Helical" evidence="19">
    <location>
        <begin position="51"/>
        <end position="68"/>
    </location>
</feature>
<dbReference type="PANTHER" id="PTHR34299">
    <property type="entry name" value="DIACYLGLYCEROL KINASE"/>
    <property type="match status" value="1"/>
</dbReference>
<dbReference type="InterPro" id="IPR033717">
    <property type="entry name" value="UDPK"/>
</dbReference>
<organism evidence="20 21">
    <name type="scientific">Phototrophicus methaneseepsis</name>
    <dbReference type="NCBI Taxonomy" id="2710758"/>
    <lineage>
        <taxon>Bacteria</taxon>
        <taxon>Bacillati</taxon>
        <taxon>Chloroflexota</taxon>
        <taxon>Candidatus Thermofontia</taxon>
        <taxon>Phototrophicales</taxon>
        <taxon>Phototrophicaceae</taxon>
        <taxon>Phototrophicus</taxon>
    </lineage>
</organism>
<keyword evidence="3" id="KW-1003">Cell membrane</keyword>
<keyword evidence="12 19" id="KW-0472">Membrane</keyword>
<protein>
    <submittedName>
        <fullName evidence="20">Diacylglycerol kinase family protein</fullName>
    </submittedName>
</protein>
<evidence type="ECO:0000256" key="2">
    <source>
        <dbReference type="ARBA" id="ARBA00005967"/>
    </source>
</evidence>
<dbReference type="InterPro" id="IPR000829">
    <property type="entry name" value="DAGK"/>
</dbReference>
<evidence type="ECO:0000256" key="12">
    <source>
        <dbReference type="ARBA" id="ARBA00023136"/>
    </source>
</evidence>
<feature type="binding site" evidence="17">
    <location>
        <begin position="112"/>
        <end position="113"/>
    </location>
    <ligand>
        <name>ATP</name>
        <dbReference type="ChEBI" id="CHEBI:30616"/>
    </ligand>
</feature>
<keyword evidence="13" id="KW-0594">Phospholipid biosynthesis</keyword>
<comment type="cofactor">
    <cofactor evidence="18">
        <name>Mg(2+)</name>
        <dbReference type="ChEBI" id="CHEBI:18420"/>
    </cofactor>
    <text evidence="18">Mn(2+), Zn(2+), Cd(2+) and Co(2+) support activity to lesser extents.</text>
</comment>
<evidence type="ECO:0000256" key="13">
    <source>
        <dbReference type="ARBA" id="ARBA00023209"/>
    </source>
</evidence>
<keyword evidence="8 20" id="KW-0418">Kinase</keyword>
<dbReference type="Pfam" id="PF01219">
    <property type="entry name" value="DAGK_prokar"/>
    <property type="match status" value="1"/>
</dbReference>
<reference evidence="20 21" key="1">
    <citation type="submission" date="2020-02" db="EMBL/GenBank/DDBJ databases">
        <authorList>
            <person name="Zheng R.K."/>
            <person name="Sun C.M."/>
        </authorList>
    </citation>
    <scope>NUCLEOTIDE SEQUENCE [LARGE SCALE GENOMIC DNA]</scope>
    <source>
        <strain evidence="21">rifampicinis</strain>
    </source>
</reference>
<evidence type="ECO:0000256" key="6">
    <source>
        <dbReference type="ARBA" id="ARBA00022692"/>
    </source>
</evidence>
<dbReference type="EMBL" id="CP062983">
    <property type="protein sequence ID" value="QPC84872.1"/>
    <property type="molecule type" value="Genomic_DNA"/>
</dbReference>
<proteinExistence type="inferred from homology"/>
<dbReference type="GO" id="GO:0005886">
    <property type="term" value="C:plasma membrane"/>
    <property type="evidence" value="ECO:0007669"/>
    <property type="project" value="UniProtKB-SubCell"/>
</dbReference>
<evidence type="ECO:0000256" key="1">
    <source>
        <dbReference type="ARBA" id="ARBA00004651"/>
    </source>
</evidence>
<feature type="binding site" evidence="18">
    <location>
        <position position="94"/>
    </location>
    <ligand>
        <name>a divalent metal cation</name>
        <dbReference type="ChEBI" id="CHEBI:60240"/>
    </ligand>
</feature>
<feature type="binding site" evidence="17">
    <location>
        <position position="94"/>
    </location>
    <ligand>
        <name>ATP</name>
        <dbReference type="ChEBI" id="CHEBI:30616"/>
    </ligand>
</feature>
<keyword evidence="7 17" id="KW-0547">Nucleotide-binding</keyword>
<feature type="transmembrane region" description="Helical" evidence="19">
    <location>
        <begin position="74"/>
        <end position="93"/>
    </location>
</feature>
<dbReference type="GO" id="GO:0008654">
    <property type="term" value="P:phospholipid biosynthetic process"/>
    <property type="evidence" value="ECO:0007669"/>
    <property type="project" value="UniProtKB-KW"/>
</dbReference>
<accession>A0A7S8EDB4</accession>
<evidence type="ECO:0000256" key="3">
    <source>
        <dbReference type="ARBA" id="ARBA00022475"/>
    </source>
</evidence>
<evidence type="ECO:0000256" key="18">
    <source>
        <dbReference type="PIRSR" id="PIRSR600829-4"/>
    </source>
</evidence>
<feature type="active site" description="Proton acceptor" evidence="15">
    <location>
        <position position="87"/>
    </location>
</feature>
<keyword evidence="21" id="KW-1185">Reference proteome</keyword>
<evidence type="ECO:0000256" key="8">
    <source>
        <dbReference type="ARBA" id="ARBA00022777"/>
    </source>
</evidence>
<evidence type="ECO:0000256" key="17">
    <source>
        <dbReference type="PIRSR" id="PIRSR600829-3"/>
    </source>
</evidence>
<feature type="binding site" evidence="16">
    <location>
        <position position="116"/>
    </location>
    <ligand>
        <name>substrate</name>
    </ligand>
</feature>
<dbReference type="Proteomes" id="UP000594468">
    <property type="component" value="Chromosome"/>
</dbReference>
<feature type="transmembrane region" description="Helical" evidence="19">
    <location>
        <begin position="114"/>
        <end position="134"/>
    </location>
</feature>
<evidence type="ECO:0000256" key="4">
    <source>
        <dbReference type="ARBA" id="ARBA00022516"/>
    </source>
</evidence>
<feature type="binding site" evidence="17">
    <location>
        <position position="34"/>
    </location>
    <ligand>
        <name>ATP</name>
        <dbReference type="ChEBI" id="CHEBI:30616"/>
    </ligand>
</feature>
<evidence type="ECO:0000256" key="19">
    <source>
        <dbReference type="SAM" id="Phobius"/>
    </source>
</evidence>
<dbReference type="GO" id="GO:0005524">
    <property type="term" value="F:ATP binding"/>
    <property type="evidence" value="ECO:0007669"/>
    <property type="project" value="UniProtKB-KW"/>
</dbReference>
<keyword evidence="5" id="KW-0808">Transferase</keyword>